<dbReference type="EMBL" id="JACBNQ010000001">
    <property type="protein sequence ID" value="NYB72882.1"/>
    <property type="molecule type" value="Genomic_DNA"/>
</dbReference>
<evidence type="ECO:0000313" key="3">
    <source>
        <dbReference type="Proteomes" id="UP000611629"/>
    </source>
</evidence>
<dbReference type="GO" id="GO:0016702">
    <property type="term" value="F:oxidoreductase activity, acting on single donors with incorporation of molecular oxygen, incorporation of two atoms of oxygen"/>
    <property type="evidence" value="ECO:0007669"/>
    <property type="project" value="UniProtKB-ARBA"/>
</dbReference>
<dbReference type="PANTHER" id="PTHR13016:SF0">
    <property type="entry name" value="AMME SYNDROME CANDIDATE GENE 1 PROTEIN"/>
    <property type="match status" value="1"/>
</dbReference>
<dbReference type="Gene3D" id="3.30.700.20">
    <property type="entry name" value="Hypothetical protein ph0010, domain 1"/>
    <property type="match status" value="1"/>
</dbReference>
<dbReference type="Gene3D" id="3.40.830.10">
    <property type="entry name" value="LigB-like"/>
    <property type="match status" value="1"/>
</dbReference>
<dbReference type="Proteomes" id="UP000611629">
    <property type="component" value="Unassembled WGS sequence"/>
</dbReference>
<proteinExistence type="predicted"/>
<keyword evidence="3" id="KW-1185">Reference proteome</keyword>
<accession>A0A974BGW4</accession>
<dbReference type="InterPro" id="IPR004183">
    <property type="entry name" value="Xdiol_dOase_suB"/>
</dbReference>
<dbReference type="GO" id="GO:0008198">
    <property type="term" value="F:ferrous iron binding"/>
    <property type="evidence" value="ECO:0007669"/>
    <property type="project" value="InterPro"/>
</dbReference>
<organism evidence="2 3">
    <name type="scientific">Sedimentibacter hydroxybenzoicus DSM 7310</name>
    <dbReference type="NCBI Taxonomy" id="1123245"/>
    <lineage>
        <taxon>Bacteria</taxon>
        <taxon>Bacillati</taxon>
        <taxon>Bacillota</taxon>
        <taxon>Tissierellia</taxon>
        <taxon>Sedimentibacter</taxon>
    </lineage>
</organism>
<dbReference type="AlphaFoldDB" id="A0A974BGW4"/>
<evidence type="ECO:0000259" key="1">
    <source>
        <dbReference type="PROSITE" id="PS51112"/>
    </source>
</evidence>
<dbReference type="InterPro" id="IPR023473">
    <property type="entry name" value="AMMECR1"/>
</dbReference>
<dbReference type="NCBIfam" id="TIGR04335">
    <property type="entry name" value="AmmeMemoSam_A"/>
    <property type="match status" value="1"/>
</dbReference>
<evidence type="ECO:0000313" key="2">
    <source>
        <dbReference type="EMBL" id="NYB72882.1"/>
    </source>
</evidence>
<dbReference type="NCBIfam" id="TIGR00296">
    <property type="entry name" value="TIGR00296 family protein"/>
    <property type="match status" value="1"/>
</dbReference>
<dbReference type="SUPFAM" id="SSF53213">
    <property type="entry name" value="LigB-like"/>
    <property type="match status" value="1"/>
</dbReference>
<dbReference type="InterPro" id="IPR036071">
    <property type="entry name" value="AMMECR1_dom_sf"/>
</dbReference>
<dbReference type="InterPro" id="IPR002733">
    <property type="entry name" value="AMMECR1_domain"/>
</dbReference>
<protein>
    <submittedName>
        <fullName evidence="2">AmmeMemoRadiSam system protein A</fullName>
    </submittedName>
</protein>
<comment type="caution">
    <text evidence="2">The sequence shown here is derived from an EMBL/GenBank/DDBJ whole genome shotgun (WGS) entry which is preliminary data.</text>
</comment>
<dbReference type="PANTHER" id="PTHR13016">
    <property type="entry name" value="AMMECR1 HOMOLOG"/>
    <property type="match status" value="1"/>
</dbReference>
<name>A0A974BGW4_SEDHY</name>
<reference evidence="2" key="1">
    <citation type="submission" date="2020-07" db="EMBL/GenBank/DDBJ databases">
        <title>Genomic analysis of a strain of Sedimentibacter Hydroxybenzoicus DSM7310.</title>
        <authorList>
            <person name="Ma S."/>
        </authorList>
    </citation>
    <scope>NUCLEOTIDE SEQUENCE</scope>
    <source>
        <strain evidence="2">DSM 7310</strain>
    </source>
</reference>
<sequence length="461" mass="51560">MSIKNTFIVPHPPLIVPKVGRGQEIKIEETVKAYDKIAKKIAELRPDTIVVATPHSIMYSDYIHISPGKGAKGDFGEFGEPDVKYEVDYDTEFVHKLSELAERQDIPAGTLGERKKSLDHGTMVPLYFINKHYTGYKLVRIGISGLSPIEHYDFGRCIADAAEELNRNVVFIASGDLSHMLKDEGPYGYSDEGPAFDKEVTEAMSNGDFMRFLTFDEEFCEAAAECGLRSFIMMAGALDGKAVNSQLLSYEGPYGVGYAVASFEVTGNDENRCFGKLYSMEEEKWLRLLRENEDEYVRLARSTLESFVLYKDKIKRPDDLPAEMLDNKAGVFVSLKMDGQLRGCIGTVSSTTECIADEIIQNAISAGLEDPRFNPVTVKELKKIQYSVDVLKDAEPIESIVRLDTKKYGVIVRKGRRSGLLLPNLEGVDTPEEQVGIALKKAGIKPDEDYTMERFEVVRHN</sequence>
<dbReference type="InterPro" id="IPR027623">
    <property type="entry name" value="AmmeMemoSam_A"/>
</dbReference>
<dbReference type="PROSITE" id="PS51112">
    <property type="entry name" value="AMMECR1"/>
    <property type="match status" value="1"/>
</dbReference>
<feature type="domain" description="AMMECR1" evidence="1">
    <location>
        <begin position="291"/>
        <end position="461"/>
    </location>
</feature>
<gene>
    <name evidence="2" type="primary">amrA</name>
    <name evidence="2" type="ORF">HZF24_01865</name>
</gene>
<dbReference type="InterPro" id="IPR027485">
    <property type="entry name" value="AMMECR1_N"/>
</dbReference>
<dbReference type="CDD" id="cd07951">
    <property type="entry name" value="ED_3B_N_AMMECR1"/>
    <property type="match status" value="1"/>
</dbReference>
<dbReference type="Pfam" id="PF02900">
    <property type="entry name" value="LigB"/>
    <property type="match status" value="1"/>
</dbReference>
<dbReference type="SUPFAM" id="SSF143447">
    <property type="entry name" value="AMMECR1-like"/>
    <property type="match status" value="1"/>
</dbReference>
<dbReference type="Pfam" id="PF01871">
    <property type="entry name" value="AMMECR1"/>
    <property type="match status" value="1"/>
</dbReference>
<dbReference type="NCBIfam" id="TIGR04336">
    <property type="entry name" value="AmmeMemoSam_B"/>
    <property type="match status" value="1"/>
</dbReference>